<organism evidence="2 3">
    <name type="scientific">Coniochaeta ligniaria NRRL 30616</name>
    <dbReference type="NCBI Taxonomy" id="1408157"/>
    <lineage>
        <taxon>Eukaryota</taxon>
        <taxon>Fungi</taxon>
        <taxon>Dikarya</taxon>
        <taxon>Ascomycota</taxon>
        <taxon>Pezizomycotina</taxon>
        <taxon>Sordariomycetes</taxon>
        <taxon>Sordariomycetidae</taxon>
        <taxon>Coniochaetales</taxon>
        <taxon>Coniochaetaceae</taxon>
        <taxon>Coniochaeta</taxon>
    </lineage>
</organism>
<keyword evidence="3" id="KW-1185">Reference proteome</keyword>
<dbReference type="OrthoDB" id="5125733at2759"/>
<dbReference type="InterPro" id="IPR010730">
    <property type="entry name" value="HET"/>
</dbReference>
<proteinExistence type="predicted"/>
<gene>
    <name evidence="2" type="ORF">CONLIGDRAFT_71504</name>
</gene>
<evidence type="ECO:0000259" key="1">
    <source>
        <dbReference type="Pfam" id="PF06985"/>
    </source>
</evidence>
<dbReference type="AlphaFoldDB" id="A0A1J7J4U5"/>
<feature type="domain" description="Heterokaryon incompatibility" evidence="1">
    <location>
        <begin position="236"/>
        <end position="421"/>
    </location>
</feature>
<sequence length="791" mass="88285">MFGSSSKDNSDNANANEAVWAGLDPVERLMLDKDYAKQLAQSSKVCGVCNDLDLVNYPLAVINKVDGVERREATIEHLNVGWAARNIKNCGFCAMIADAIKSFFPGFYWGSTMPRLSSITMIEGEPILLTVEDRTETGETDKFGVEIYREPHVLVPSLRYLGAVSGASSAPSSESWLPFIKSCLEECTTSHKGCRGTTEVKIPTRILDIDALRNGTEDHHADVHLIRTSPTQKTRYATLSHSWGPDGIDFKLTESRRAAFEERIPFADLPATHQDAIVLARKLGLRYLWIDSLCIIQDSEADCQRETAMMGDIYSNSYLTIAAVSSPSSKVPFLHGQEETYNAKPVRFYGPRLNRITRDFLGFSGLRKTSVARLVSHDTLYARRTLRSAAPAENSASWSAPQGISDNVQGPLSKRAWTLQERALASRVVHFTAEGTRFECPTHFKAEDGHVSAPGYIGLLRELEAGSSSDERVLLRTKLQRLWRLMLSDYTQRGITRRSDLLPALSGLAARMQELHGAEYLAGLWRDRLLEDLCWTTQDAKWNRAPRVRADETSVPSWSWVSIAHPSIYPIINERGQFVPHCELVRCTVNLTKSQWNKFGQVISGELVLRGPVRKAKLTYAGQSTRGAMNTVDFGAGSTTQLEEDARLISVEHEVAGVKEKTWRRAVEGEESKWDVAEVWCLKVGTWTMGQGLQVLGNLDLDFVMVLGKSSRVEGAFERLGFLEKVYGGKAFDDVGGMVARNDKMEELFRDLEREGVIEPRKRSAAELKSLKRLRAEPVYPEATVMDITIV</sequence>
<dbReference type="STRING" id="1408157.A0A1J7J4U5"/>
<dbReference type="InParanoid" id="A0A1J7J4U5"/>
<dbReference type="PANTHER" id="PTHR33112:SF16">
    <property type="entry name" value="HETEROKARYON INCOMPATIBILITY DOMAIN-CONTAINING PROTEIN"/>
    <property type="match status" value="1"/>
</dbReference>
<dbReference type="PANTHER" id="PTHR33112">
    <property type="entry name" value="DOMAIN PROTEIN, PUTATIVE-RELATED"/>
    <property type="match status" value="1"/>
</dbReference>
<name>A0A1J7J4U5_9PEZI</name>
<evidence type="ECO:0000313" key="3">
    <source>
        <dbReference type="Proteomes" id="UP000182658"/>
    </source>
</evidence>
<accession>A0A1J7J4U5</accession>
<protein>
    <submittedName>
        <fullName evidence="2">HET-domain-containing protein</fullName>
    </submittedName>
</protein>
<dbReference type="Proteomes" id="UP000182658">
    <property type="component" value="Unassembled WGS sequence"/>
</dbReference>
<reference evidence="2 3" key="1">
    <citation type="submission" date="2016-10" db="EMBL/GenBank/DDBJ databases">
        <title>Draft genome sequence of Coniochaeta ligniaria NRRL30616, a lignocellulolytic fungus for bioabatement of inhibitors in plant biomass hydrolysates.</title>
        <authorList>
            <consortium name="DOE Joint Genome Institute"/>
            <person name="Jimenez D.J."/>
            <person name="Hector R.E."/>
            <person name="Riley R."/>
            <person name="Sun H."/>
            <person name="Grigoriev I.V."/>
            <person name="Van Elsas J.D."/>
            <person name="Nichols N.N."/>
        </authorList>
    </citation>
    <scope>NUCLEOTIDE SEQUENCE [LARGE SCALE GENOMIC DNA]</scope>
    <source>
        <strain evidence="2 3">NRRL 30616</strain>
    </source>
</reference>
<dbReference type="EMBL" id="KV875102">
    <property type="protein sequence ID" value="OIW24848.1"/>
    <property type="molecule type" value="Genomic_DNA"/>
</dbReference>
<evidence type="ECO:0000313" key="2">
    <source>
        <dbReference type="EMBL" id="OIW24848.1"/>
    </source>
</evidence>
<dbReference type="Pfam" id="PF06985">
    <property type="entry name" value="HET"/>
    <property type="match status" value="1"/>
</dbReference>